<comment type="caution">
    <text evidence="2">The sequence shown here is derived from an EMBL/GenBank/DDBJ whole genome shotgun (WGS) entry which is preliminary data.</text>
</comment>
<feature type="compositionally biased region" description="Polar residues" evidence="1">
    <location>
        <begin position="497"/>
        <end position="514"/>
    </location>
</feature>
<dbReference type="Proteomes" id="UP001175271">
    <property type="component" value="Unassembled WGS sequence"/>
</dbReference>
<feature type="region of interest" description="Disordered" evidence="1">
    <location>
        <begin position="470"/>
        <end position="519"/>
    </location>
</feature>
<feature type="compositionally biased region" description="Polar residues" evidence="1">
    <location>
        <begin position="282"/>
        <end position="296"/>
    </location>
</feature>
<feature type="compositionally biased region" description="Basic and acidic residues" evidence="1">
    <location>
        <begin position="312"/>
        <end position="326"/>
    </location>
</feature>
<evidence type="ECO:0000313" key="2">
    <source>
        <dbReference type="EMBL" id="KAK0390380.1"/>
    </source>
</evidence>
<feature type="compositionally biased region" description="Polar residues" evidence="1">
    <location>
        <begin position="98"/>
        <end position="122"/>
    </location>
</feature>
<dbReference type="EMBL" id="JAUCMV010000006">
    <property type="protein sequence ID" value="KAK0390380.1"/>
    <property type="molecule type" value="Genomic_DNA"/>
</dbReference>
<accession>A0AA39LAX1</accession>
<evidence type="ECO:0000256" key="1">
    <source>
        <dbReference type="SAM" id="MobiDB-lite"/>
    </source>
</evidence>
<feature type="compositionally biased region" description="Polar residues" evidence="1">
    <location>
        <begin position="576"/>
        <end position="585"/>
    </location>
</feature>
<keyword evidence="3" id="KW-1185">Reference proteome</keyword>
<evidence type="ECO:0000313" key="3">
    <source>
        <dbReference type="Proteomes" id="UP001175271"/>
    </source>
</evidence>
<name>A0AA39LAX1_9BILA</name>
<feature type="region of interest" description="Disordered" evidence="1">
    <location>
        <begin position="135"/>
        <end position="327"/>
    </location>
</feature>
<feature type="compositionally biased region" description="Polar residues" evidence="1">
    <location>
        <begin position="470"/>
        <end position="486"/>
    </location>
</feature>
<gene>
    <name evidence="2" type="ORF">QR680_019330</name>
</gene>
<feature type="compositionally biased region" description="Polar residues" evidence="1">
    <location>
        <begin position="35"/>
        <end position="56"/>
    </location>
</feature>
<feature type="compositionally biased region" description="Basic and acidic residues" evidence="1">
    <location>
        <begin position="1"/>
        <end position="11"/>
    </location>
</feature>
<feature type="compositionally biased region" description="Basic and acidic residues" evidence="1">
    <location>
        <begin position="272"/>
        <end position="281"/>
    </location>
</feature>
<protein>
    <submittedName>
        <fullName evidence="2">Uncharacterized protein</fullName>
    </submittedName>
</protein>
<proteinExistence type="predicted"/>
<sequence>MENPDKDADKRVLRKRRPHAGYYADSAYRPIGGSYQRSAPTATSIVTRSRAVTLSPPSRPEKTADNEQRSPKSTVDPIATSKTSSKPILKASKRDRTNTATIVNKNESAESSPQPNNVPTSLKSIVTIAEQLMAQSVAKPSRSSQTVLSQESTPSMSAKVPRKYQKRQPDTSPLVSSASKTTEKPVNGKPATIARSNKDRNVSASGASSSQLQIVTSFGSQDASMESAVKEHFARSLSRPSRVPAAKGHVNVKPQTMLHDAEQKRSSIPSSAEKESNKSLTEKSVQGSNKPVSSLSLRALEPPKKRWSARQNADEHKTMKSNDSPRSDQCTIEILESGKAIMNPKTTATTGSVLGQIPKKSNFASAPGNLASAPVTVKGKTEMKKSNTVAKISTGAELYGNANELQFMGTYPRRPHSLPCEVTVEGFTSACPEDGRSGVSRNFLNAVNFLLTQPDDPPITFGVKSANQVTTSANPSSTAQPSNTPSMVAPSFVQKAPNESVQLKSPAAANQPSGLTVGPPKSTAWHNFFMSHLLRSAPPSNKCLPANPPCNTDQSLISSLVTPAASSLRNISTQNVPVLSPSTPGSVRMPSVRMPPSANCPSKNYLKKTPRNPMTLPRPPLTAAPPKESASVKKLINKPQRNKLTKPKKETASPISSPTAPQYRPILPARQPFCGQFPTNTSGLSLHAVYPMLGQRFPPPSSGHLPASADCPVGPAKELQHSASHLNHTVPSQILRPVATSTNQNTFSGVRPPNSFQASPPSSAVPHNRPTLPGWVDLPYYLDTTGPYPEWKMDINKIYKTGYGLSTNPTMPSTGADIPSPQQSLTLTLPSNVVNNMTVPFNIGNISTNGSSGTPLALVNPPTTDPVLPSHTPGVPPVAEHSPLNPHFDGGRIRYDPFVSAFECTYGCSPLAMEFINP</sequence>
<feature type="compositionally biased region" description="Polar residues" evidence="1">
    <location>
        <begin position="743"/>
        <end position="762"/>
    </location>
</feature>
<feature type="region of interest" description="Disordered" evidence="1">
    <location>
        <begin position="1"/>
        <end position="122"/>
    </location>
</feature>
<organism evidence="2 3">
    <name type="scientific">Steinernema hermaphroditum</name>
    <dbReference type="NCBI Taxonomy" id="289476"/>
    <lineage>
        <taxon>Eukaryota</taxon>
        <taxon>Metazoa</taxon>
        <taxon>Ecdysozoa</taxon>
        <taxon>Nematoda</taxon>
        <taxon>Chromadorea</taxon>
        <taxon>Rhabditida</taxon>
        <taxon>Tylenchina</taxon>
        <taxon>Panagrolaimomorpha</taxon>
        <taxon>Strongyloidoidea</taxon>
        <taxon>Steinernematidae</taxon>
        <taxon>Steinernema</taxon>
    </lineage>
</organism>
<feature type="compositionally biased region" description="Polar residues" evidence="1">
    <location>
        <begin position="170"/>
        <end position="180"/>
    </location>
</feature>
<feature type="compositionally biased region" description="Polar residues" evidence="1">
    <location>
        <begin position="202"/>
        <end position="224"/>
    </location>
</feature>
<feature type="region of interest" description="Disordered" evidence="1">
    <location>
        <begin position="576"/>
        <end position="664"/>
    </location>
</feature>
<dbReference type="AlphaFoldDB" id="A0AA39LAX1"/>
<feature type="compositionally biased region" description="Basic and acidic residues" evidence="1">
    <location>
        <begin position="59"/>
        <end position="70"/>
    </location>
</feature>
<feature type="compositionally biased region" description="Polar residues" evidence="1">
    <location>
        <begin position="141"/>
        <end position="156"/>
    </location>
</feature>
<reference evidence="2" key="1">
    <citation type="submission" date="2023-06" db="EMBL/GenBank/DDBJ databases">
        <title>Genomic analysis of the entomopathogenic nematode Steinernema hermaphroditum.</title>
        <authorList>
            <person name="Schwarz E.M."/>
            <person name="Heppert J.K."/>
            <person name="Baniya A."/>
            <person name="Schwartz H.T."/>
            <person name="Tan C.-H."/>
            <person name="Antoshechkin I."/>
            <person name="Sternberg P.W."/>
            <person name="Goodrich-Blair H."/>
            <person name="Dillman A.R."/>
        </authorList>
    </citation>
    <scope>NUCLEOTIDE SEQUENCE</scope>
    <source>
        <strain evidence="2">PS9179</strain>
        <tissue evidence="2">Whole animal</tissue>
    </source>
</reference>
<feature type="region of interest" description="Disordered" evidence="1">
    <location>
        <begin position="743"/>
        <end position="770"/>
    </location>
</feature>